<evidence type="ECO:0000313" key="2">
    <source>
        <dbReference type="EMBL" id="CAI9092755.1"/>
    </source>
</evidence>
<protein>
    <submittedName>
        <fullName evidence="2">OLC1v1028081C1</fullName>
    </submittedName>
</protein>
<reference evidence="2" key="1">
    <citation type="submission" date="2023-03" db="EMBL/GenBank/DDBJ databases">
        <authorList>
            <person name="Julca I."/>
        </authorList>
    </citation>
    <scope>NUCLEOTIDE SEQUENCE</scope>
</reference>
<organism evidence="2 3">
    <name type="scientific">Oldenlandia corymbosa var. corymbosa</name>
    <dbReference type="NCBI Taxonomy" id="529605"/>
    <lineage>
        <taxon>Eukaryota</taxon>
        <taxon>Viridiplantae</taxon>
        <taxon>Streptophyta</taxon>
        <taxon>Embryophyta</taxon>
        <taxon>Tracheophyta</taxon>
        <taxon>Spermatophyta</taxon>
        <taxon>Magnoliopsida</taxon>
        <taxon>eudicotyledons</taxon>
        <taxon>Gunneridae</taxon>
        <taxon>Pentapetalae</taxon>
        <taxon>asterids</taxon>
        <taxon>lamiids</taxon>
        <taxon>Gentianales</taxon>
        <taxon>Rubiaceae</taxon>
        <taxon>Rubioideae</taxon>
        <taxon>Spermacoceae</taxon>
        <taxon>Hedyotis-Oldenlandia complex</taxon>
        <taxon>Oldenlandia</taxon>
    </lineage>
</organism>
<feature type="compositionally biased region" description="Basic residues" evidence="1">
    <location>
        <begin position="125"/>
        <end position="135"/>
    </location>
</feature>
<dbReference type="EMBL" id="OX459119">
    <property type="protein sequence ID" value="CAI9092755.1"/>
    <property type="molecule type" value="Genomic_DNA"/>
</dbReference>
<feature type="compositionally biased region" description="Basic and acidic residues" evidence="1">
    <location>
        <begin position="33"/>
        <end position="50"/>
    </location>
</feature>
<evidence type="ECO:0000256" key="1">
    <source>
        <dbReference type="SAM" id="MobiDB-lite"/>
    </source>
</evidence>
<gene>
    <name evidence="2" type="ORF">OLC1_LOCUS4337</name>
</gene>
<feature type="region of interest" description="Disordered" evidence="1">
    <location>
        <begin position="124"/>
        <end position="197"/>
    </location>
</feature>
<accession>A0AAV1CAX9</accession>
<sequence>MQLTLPRTLAAVGKIRRWARLEDRKPGTIRVGNPERRPGKRDWPGGDGRGRTLGRTVVLGRPGWQWREFGRGKEQRSGIGVIVKDGKGNVIDGNDGMWVGTADLEGWMATAGIGRERIGKFGIERKKKKKKKKRAAAMDEYEDDDNIMKPNQKLTEESTSHGEEEEEEEERGQCVTVGGEGLLSRKKGERERSESVT</sequence>
<feature type="compositionally biased region" description="Basic and acidic residues" evidence="1">
    <location>
        <begin position="186"/>
        <end position="197"/>
    </location>
</feature>
<keyword evidence="3" id="KW-1185">Reference proteome</keyword>
<proteinExistence type="predicted"/>
<feature type="region of interest" description="Disordered" evidence="1">
    <location>
        <begin position="27"/>
        <end position="50"/>
    </location>
</feature>
<name>A0AAV1CAX9_OLDCO</name>
<dbReference type="AlphaFoldDB" id="A0AAV1CAX9"/>
<dbReference type="Proteomes" id="UP001161247">
    <property type="component" value="Chromosome 2"/>
</dbReference>
<evidence type="ECO:0000313" key="3">
    <source>
        <dbReference type="Proteomes" id="UP001161247"/>
    </source>
</evidence>